<proteinExistence type="inferred from homology"/>
<dbReference type="CDD" id="cd03390">
    <property type="entry name" value="PAP2_containing_1_like"/>
    <property type="match status" value="1"/>
</dbReference>
<organism evidence="6 7">
    <name type="scientific">Dichomitus squalens</name>
    <dbReference type="NCBI Taxonomy" id="114155"/>
    <lineage>
        <taxon>Eukaryota</taxon>
        <taxon>Fungi</taxon>
        <taxon>Dikarya</taxon>
        <taxon>Basidiomycota</taxon>
        <taxon>Agaricomycotina</taxon>
        <taxon>Agaricomycetes</taxon>
        <taxon>Polyporales</taxon>
        <taxon>Polyporaceae</taxon>
        <taxon>Dichomitus</taxon>
    </lineage>
</organism>
<dbReference type="EMBL" id="ML145133">
    <property type="protein sequence ID" value="TBU57765.1"/>
    <property type="molecule type" value="Genomic_DNA"/>
</dbReference>
<comment type="subcellular location">
    <subcellularLocation>
        <location evidence="1">Membrane</location>
        <topology evidence="1">Multi-pass membrane protein</topology>
    </subcellularLocation>
</comment>
<dbReference type="SMART" id="SM00014">
    <property type="entry name" value="acidPPc"/>
    <property type="match status" value="1"/>
</dbReference>
<evidence type="ECO:0000256" key="4">
    <source>
        <dbReference type="ARBA" id="ARBA00022989"/>
    </source>
</evidence>
<dbReference type="InterPro" id="IPR043216">
    <property type="entry name" value="PAP-like"/>
</dbReference>
<dbReference type="GO" id="GO:0046839">
    <property type="term" value="P:phospholipid dephosphorylation"/>
    <property type="evidence" value="ECO:0007669"/>
    <property type="project" value="TreeGrafter"/>
</dbReference>
<keyword evidence="4" id="KW-1133">Transmembrane helix</keyword>
<dbReference type="SUPFAM" id="SSF48317">
    <property type="entry name" value="Acid phosphatase/Vanadium-dependent haloperoxidase"/>
    <property type="match status" value="1"/>
</dbReference>
<evidence type="ECO:0000256" key="1">
    <source>
        <dbReference type="ARBA" id="ARBA00004141"/>
    </source>
</evidence>
<dbReference type="GO" id="GO:0008195">
    <property type="term" value="F:phosphatidate phosphatase activity"/>
    <property type="evidence" value="ECO:0007669"/>
    <property type="project" value="TreeGrafter"/>
</dbReference>
<comment type="similarity">
    <text evidence="2">Belongs to the PA-phosphatase related phosphoesterase family.</text>
</comment>
<dbReference type="STRING" id="114155.A0A4Q9P233"/>
<evidence type="ECO:0000256" key="3">
    <source>
        <dbReference type="ARBA" id="ARBA00022692"/>
    </source>
</evidence>
<name>A0A4Q9P233_9APHY</name>
<accession>A0A4Q9P233</accession>
<gene>
    <name evidence="6" type="ORF">BD310DRAFT_928663</name>
</gene>
<dbReference type="Pfam" id="PF01569">
    <property type="entry name" value="PAP2"/>
    <property type="match status" value="1"/>
</dbReference>
<keyword evidence="5" id="KW-0472">Membrane</keyword>
<evidence type="ECO:0000313" key="7">
    <source>
        <dbReference type="Proteomes" id="UP000292082"/>
    </source>
</evidence>
<dbReference type="PANTHER" id="PTHR10165:SF35">
    <property type="entry name" value="RE23632P"/>
    <property type="match status" value="1"/>
</dbReference>
<evidence type="ECO:0000256" key="2">
    <source>
        <dbReference type="ARBA" id="ARBA00008816"/>
    </source>
</evidence>
<dbReference type="Gene3D" id="1.20.144.10">
    <property type="entry name" value="Phosphatidic acid phosphatase type 2/haloperoxidase"/>
    <property type="match status" value="1"/>
</dbReference>
<evidence type="ECO:0000256" key="5">
    <source>
        <dbReference type="ARBA" id="ARBA00023136"/>
    </source>
</evidence>
<dbReference type="GO" id="GO:0016020">
    <property type="term" value="C:membrane"/>
    <property type="evidence" value="ECO:0007669"/>
    <property type="project" value="UniProtKB-SubCell"/>
</dbReference>
<reference evidence="6 7" key="1">
    <citation type="submission" date="2019-01" db="EMBL/GenBank/DDBJ databases">
        <title>Draft genome sequences of three monokaryotic isolates of the white-rot basidiomycete fungus Dichomitus squalens.</title>
        <authorList>
            <consortium name="DOE Joint Genome Institute"/>
            <person name="Lopez S.C."/>
            <person name="Andreopoulos B."/>
            <person name="Pangilinan J."/>
            <person name="Lipzen A."/>
            <person name="Riley R."/>
            <person name="Ahrendt S."/>
            <person name="Ng V."/>
            <person name="Barry K."/>
            <person name="Daum C."/>
            <person name="Grigoriev I.V."/>
            <person name="Hilden K.S."/>
            <person name="Makela M.R."/>
            <person name="de Vries R.P."/>
        </authorList>
    </citation>
    <scope>NUCLEOTIDE SEQUENCE [LARGE SCALE GENOMIC DNA]</scope>
    <source>
        <strain evidence="6 7">CBS 464.89</strain>
    </source>
</reference>
<dbReference type="InterPro" id="IPR000326">
    <property type="entry name" value="PAP2/HPO"/>
</dbReference>
<evidence type="ECO:0000313" key="6">
    <source>
        <dbReference type="EMBL" id="TBU57765.1"/>
    </source>
</evidence>
<protein>
    <submittedName>
        <fullName evidence="6">Lipid phosphate phosphatase 1</fullName>
    </submittedName>
</protein>
<keyword evidence="3" id="KW-0812">Transmembrane</keyword>
<dbReference type="PANTHER" id="PTHR10165">
    <property type="entry name" value="LIPID PHOSPHATE PHOSPHATASE"/>
    <property type="match status" value="1"/>
</dbReference>
<dbReference type="GO" id="GO:0006644">
    <property type="term" value="P:phospholipid metabolic process"/>
    <property type="evidence" value="ECO:0007669"/>
    <property type="project" value="InterPro"/>
</dbReference>
<dbReference type="AlphaFoldDB" id="A0A4Q9P233"/>
<keyword evidence="7" id="KW-1185">Reference proteome</keyword>
<dbReference type="InterPro" id="IPR036938">
    <property type="entry name" value="PAP2/HPO_sf"/>
</dbReference>
<dbReference type="Proteomes" id="UP000292082">
    <property type="component" value="Unassembled WGS sequence"/>
</dbReference>
<sequence>MSTRGLYSNIQNSLDKRFGGNPFTFFDRAYLVDWAASSLLWLAAWYIKGLPPFERDLSTKDDLIDHKHRPNQISGGVNWLIAFIVPIVLTVLAGLVRRSALEMHHGVLAIYSGRGLTVFITEALKNRVGRLRPDFLHRCKWDKELKACTGELEKVMDGRRSFPSGHASTAFAGMTFLALYLAGLTGAWLLAQPAQGGSLLRSKLARLVLTLLPLGFATWVAVSRVEDYRHHKEDVIVGSLLGVVCATICYLIYWPNPFAPSQAFTARAVYGGADADSDRVRMPNPQRYGYELTGLNEEHAEQSV</sequence>